<dbReference type="PANTHER" id="PTHR23026:SF123">
    <property type="entry name" value="NAD(P)H NITROREDUCTASE RV3131-RELATED"/>
    <property type="match status" value="1"/>
</dbReference>
<proteinExistence type="predicted"/>
<evidence type="ECO:0000313" key="1">
    <source>
        <dbReference type="EMBL" id="MBF6301324.1"/>
    </source>
</evidence>
<dbReference type="InterPro" id="IPR050627">
    <property type="entry name" value="Nitroreductase/BluB"/>
</dbReference>
<gene>
    <name evidence="1" type="ORF">IU459_27835</name>
</gene>
<organism evidence="1 2">
    <name type="scientific">Nocardia amamiensis</name>
    <dbReference type="NCBI Taxonomy" id="404578"/>
    <lineage>
        <taxon>Bacteria</taxon>
        <taxon>Bacillati</taxon>
        <taxon>Actinomycetota</taxon>
        <taxon>Actinomycetes</taxon>
        <taxon>Mycobacteriales</taxon>
        <taxon>Nocardiaceae</taxon>
        <taxon>Nocardia</taxon>
    </lineage>
</organism>
<dbReference type="EMBL" id="JADLQX010000025">
    <property type="protein sequence ID" value="MBF6301324.1"/>
    <property type="molecule type" value="Genomic_DNA"/>
</dbReference>
<protein>
    <submittedName>
        <fullName evidence="1">NAD(P)H nitroreductase</fullName>
    </submittedName>
</protein>
<dbReference type="Gene3D" id="3.40.109.10">
    <property type="entry name" value="NADH Oxidase"/>
    <property type="match status" value="1"/>
</dbReference>
<evidence type="ECO:0000313" key="2">
    <source>
        <dbReference type="Proteomes" id="UP000702209"/>
    </source>
</evidence>
<dbReference type="Proteomes" id="UP000702209">
    <property type="component" value="Unassembled WGS sequence"/>
</dbReference>
<dbReference type="InterPro" id="IPR000415">
    <property type="entry name" value="Nitroreductase-like"/>
</dbReference>
<dbReference type="SUPFAM" id="SSF55469">
    <property type="entry name" value="FMN-dependent nitroreductase-like"/>
    <property type="match status" value="1"/>
</dbReference>
<dbReference type="RefSeq" id="WP_195132544.1">
    <property type="nucleotide sequence ID" value="NZ_JADLQX010000025.1"/>
</dbReference>
<dbReference type="PANTHER" id="PTHR23026">
    <property type="entry name" value="NADPH NITROREDUCTASE"/>
    <property type="match status" value="1"/>
</dbReference>
<dbReference type="NCBIfam" id="NF047509">
    <property type="entry name" value="Rv3131_FMN_oxido"/>
    <property type="match status" value="1"/>
</dbReference>
<keyword evidence="2" id="KW-1185">Reference proteome</keyword>
<reference evidence="1 2" key="1">
    <citation type="submission" date="2020-10" db="EMBL/GenBank/DDBJ databases">
        <title>Identification of Nocardia species via Next-generation sequencing and recognition of intraspecies genetic diversity.</title>
        <authorList>
            <person name="Li P."/>
            <person name="Li P."/>
            <person name="Lu B."/>
        </authorList>
    </citation>
    <scope>NUCLEOTIDE SEQUENCE [LARGE SCALE GENOMIC DNA]</scope>
    <source>
        <strain evidence="1 2">BJ06-0157</strain>
    </source>
</reference>
<accession>A0ABS0CXJ6</accession>
<sequence length="332" mass="36190">MTELPTAETIEKAVLLAGRAPSLHNSQPWHWTFDGRALRLFAVPERMLPATDTAGRQMLISCGIALGHLRVAMAAAGWRIFVARFPNPHQRHHLATITFQPAEIVTDGDRARADAILRRRTDRLPFAAPTGWSDFESVLRTTFDRADATLDVLRDDSRPALARASELTASLRRYDSGYHAELQWWTGHTIASAGVPGEALISPEERQRVSVGRQFPTSTGNPRRSAVTADHSVILVLSCNSDAAEDLVPCGEVVSTVLLECTLAGFATCPLTHLTEVPRSRAVVRELTAHSGQPQVLIRVGIAPQREENAPATPRLPLAEILDMSESAGKAN</sequence>
<comment type="caution">
    <text evidence="1">The sequence shown here is derived from an EMBL/GenBank/DDBJ whole genome shotgun (WGS) entry which is preliminary data.</text>
</comment>
<name>A0ABS0CXJ6_9NOCA</name>